<dbReference type="InterPro" id="IPR037518">
    <property type="entry name" value="MPN"/>
</dbReference>
<reference evidence="8 9" key="1">
    <citation type="submission" date="2018-04" db="EMBL/GenBank/DDBJ databases">
        <title>Bordetella sp. HZ20 isolated from seawater.</title>
        <authorList>
            <person name="Sun C."/>
        </authorList>
    </citation>
    <scope>NUCLEOTIDE SEQUENCE [LARGE SCALE GENOMIC DNA]</scope>
    <source>
        <strain evidence="8 9">HZ20</strain>
    </source>
</reference>
<dbReference type="Pfam" id="PF20582">
    <property type="entry name" value="UPF0758_N"/>
    <property type="match status" value="1"/>
</dbReference>
<dbReference type="InterPro" id="IPR046778">
    <property type="entry name" value="UPF0758_N"/>
</dbReference>
<dbReference type="GO" id="GO:0046872">
    <property type="term" value="F:metal ion binding"/>
    <property type="evidence" value="ECO:0007669"/>
    <property type="project" value="UniProtKB-KW"/>
</dbReference>
<evidence type="ECO:0000313" key="9">
    <source>
        <dbReference type="Proteomes" id="UP000244571"/>
    </source>
</evidence>
<dbReference type="InterPro" id="IPR025657">
    <property type="entry name" value="RadC_JAB"/>
</dbReference>
<dbReference type="AlphaFoldDB" id="A0A2R4XIU0"/>
<feature type="domain" description="MPN" evidence="7">
    <location>
        <begin position="103"/>
        <end position="225"/>
    </location>
</feature>
<evidence type="ECO:0000313" key="8">
    <source>
        <dbReference type="EMBL" id="AWB33736.1"/>
    </source>
</evidence>
<dbReference type="EMBL" id="CP028901">
    <property type="protein sequence ID" value="AWB33736.1"/>
    <property type="molecule type" value="Genomic_DNA"/>
</dbReference>
<evidence type="ECO:0000256" key="3">
    <source>
        <dbReference type="ARBA" id="ARBA00022801"/>
    </source>
</evidence>
<dbReference type="SUPFAM" id="SSF102712">
    <property type="entry name" value="JAB1/MPN domain"/>
    <property type="match status" value="1"/>
</dbReference>
<evidence type="ECO:0000259" key="7">
    <source>
        <dbReference type="PROSITE" id="PS50249"/>
    </source>
</evidence>
<name>A0A2R4XIU0_9BURK</name>
<dbReference type="RefSeq" id="WP_108621165.1">
    <property type="nucleotide sequence ID" value="NZ_CP028901.1"/>
</dbReference>
<keyword evidence="4" id="KW-0862">Zinc</keyword>
<dbReference type="Pfam" id="PF04002">
    <property type="entry name" value="RadC"/>
    <property type="match status" value="1"/>
</dbReference>
<evidence type="ECO:0000256" key="5">
    <source>
        <dbReference type="ARBA" id="ARBA00023049"/>
    </source>
</evidence>
<sequence>MTLLDALPPEERPRERLLSQGATALTDAELLALLFGSGTRGKHAITLASELLVRCHGVAGLPRLDVDGLKQTPGIGTAKACLLAAAFELGRRAILASLKNGEPLTNPSQVKDYCRANMGHLRIEHCRVILLDSLNRVISDHEVSRGTLGETPIYPREIARLALGHHAAAVIIVHNHPSGLAEPSDADLHMTAELTKALELIDVMLLDHLIVAGPNVISLAESGHLDLLSSG</sequence>
<dbReference type="Gene3D" id="3.40.140.10">
    <property type="entry name" value="Cytidine Deaminase, domain 2"/>
    <property type="match status" value="1"/>
</dbReference>
<dbReference type="CDD" id="cd08071">
    <property type="entry name" value="MPN_DUF2466"/>
    <property type="match status" value="1"/>
</dbReference>
<dbReference type="PANTHER" id="PTHR30471:SF3">
    <property type="entry name" value="UPF0758 PROTEIN YEES-RELATED"/>
    <property type="match status" value="1"/>
</dbReference>
<dbReference type="NCBIfam" id="NF000642">
    <property type="entry name" value="PRK00024.1"/>
    <property type="match status" value="1"/>
</dbReference>
<dbReference type="KEGG" id="boz:DBV39_08495"/>
<dbReference type="PROSITE" id="PS50249">
    <property type="entry name" value="MPN"/>
    <property type="match status" value="1"/>
</dbReference>
<dbReference type="OrthoDB" id="9804482at2"/>
<comment type="similarity">
    <text evidence="6">Belongs to the UPF0758 family.</text>
</comment>
<organism evidence="8 9">
    <name type="scientific">Orrella marina</name>
    <dbReference type="NCBI Taxonomy" id="2163011"/>
    <lineage>
        <taxon>Bacteria</taxon>
        <taxon>Pseudomonadati</taxon>
        <taxon>Pseudomonadota</taxon>
        <taxon>Betaproteobacteria</taxon>
        <taxon>Burkholderiales</taxon>
        <taxon>Alcaligenaceae</taxon>
        <taxon>Orrella</taxon>
    </lineage>
</organism>
<evidence type="ECO:0000256" key="1">
    <source>
        <dbReference type="ARBA" id="ARBA00022670"/>
    </source>
</evidence>
<evidence type="ECO:0000256" key="4">
    <source>
        <dbReference type="ARBA" id="ARBA00022833"/>
    </source>
</evidence>
<dbReference type="NCBIfam" id="TIGR00608">
    <property type="entry name" value="radc"/>
    <property type="match status" value="1"/>
</dbReference>
<keyword evidence="2" id="KW-0479">Metal-binding</keyword>
<dbReference type="GO" id="GO:0006508">
    <property type="term" value="P:proteolysis"/>
    <property type="evidence" value="ECO:0007669"/>
    <property type="project" value="UniProtKB-KW"/>
</dbReference>
<dbReference type="PANTHER" id="PTHR30471">
    <property type="entry name" value="DNA REPAIR PROTEIN RADC"/>
    <property type="match status" value="1"/>
</dbReference>
<keyword evidence="1" id="KW-0645">Protease</keyword>
<evidence type="ECO:0000256" key="6">
    <source>
        <dbReference type="RuleBase" id="RU003797"/>
    </source>
</evidence>
<keyword evidence="5" id="KW-0482">Metalloprotease</keyword>
<dbReference type="GO" id="GO:0008237">
    <property type="term" value="F:metallopeptidase activity"/>
    <property type="evidence" value="ECO:0007669"/>
    <property type="project" value="UniProtKB-KW"/>
</dbReference>
<accession>A0A2R4XIU0</accession>
<evidence type="ECO:0000256" key="2">
    <source>
        <dbReference type="ARBA" id="ARBA00022723"/>
    </source>
</evidence>
<protein>
    <recommendedName>
        <fullName evidence="7">MPN domain-containing protein</fullName>
    </recommendedName>
</protein>
<dbReference type="Proteomes" id="UP000244571">
    <property type="component" value="Chromosome"/>
</dbReference>
<dbReference type="InterPro" id="IPR020891">
    <property type="entry name" value="UPF0758_CS"/>
</dbReference>
<keyword evidence="3" id="KW-0378">Hydrolase</keyword>
<dbReference type="PROSITE" id="PS01302">
    <property type="entry name" value="UPF0758"/>
    <property type="match status" value="1"/>
</dbReference>
<gene>
    <name evidence="8" type="ORF">DBV39_08495</name>
</gene>
<dbReference type="InterPro" id="IPR001405">
    <property type="entry name" value="UPF0758"/>
</dbReference>
<keyword evidence="9" id="KW-1185">Reference proteome</keyword>
<proteinExistence type="inferred from homology"/>